<proteinExistence type="inferred from homology"/>
<reference evidence="14 15" key="1">
    <citation type="journal article" date="2011" name="J. Bacteriol.">
        <title>Complete genome sequence of the cellulose-degrading bacterium Cellulosilyticum lentocellum.</title>
        <authorList>
            <consortium name="US DOE Joint Genome Institute"/>
            <person name="Miller D.A."/>
            <person name="Suen G."/>
            <person name="Bruce D."/>
            <person name="Copeland A."/>
            <person name="Cheng J.F."/>
            <person name="Detter C."/>
            <person name="Goodwin L.A."/>
            <person name="Han C.S."/>
            <person name="Hauser L.J."/>
            <person name="Land M.L."/>
            <person name="Lapidus A."/>
            <person name="Lucas S."/>
            <person name="Meincke L."/>
            <person name="Pitluck S."/>
            <person name="Tapia R."/>
            <person name="Teshima H."/>
            <person name="Woyke T."/>
            <person name="Fox B.G."/>
            <person name="Angert E.R."/>
            <person name="Currie C.R."/>
        </authorList>
    </citation>
    <scope>NUCLEOTIDE SEQUENCE [LARGE SCALE GENOMIC DNA]</scope>
    <source>
        <strain evidence="15">ATCC 49066 / DSM 5427 / NCIMB 11756 / RHM5</strain>
    </source>
</reference>
<sequence>MKKENTTFYKELKSIAVPIALQCAFQSSFSLVDQIMVGQLGSVSIAGSGIAIKYSSLVTVTLSAISTVAAIMIAQYCGNKDEEGMNVSFFSNLYIAIGIAILFLIPSLGMTKDIMRIYTKDAAIYLAGAKYLWIIALSFVPMAITMVISALLRTLEKSKWLLYGSIVAMMLNIVGNYFFIFGNGSCPEMGIEGAALATLIARVVEMSLQIGFILVLKKKKKIILKPLVFPSKAFLKKIIIIVLPILACEFLWSLGENIYAGIYGRLGRDALAAMTLTNPVQGLLIGLFSGVSAATVVMVGGRLGKDDYEGAYVVARKLLKIGVIGSLGISMILLICARFYGRLFNVTEEVGQLTCYILYSFSFVLFAKIANMILGGGILRSGGNTKLTLIIDIIGTWGFGIPLGFLAAFIWNLPIYLVYLILSLEELVRLGLSLILFKKRKWMKNIT</sequence>
<dbReference type="PANTHER" id="PTHR43298:SF2">
    <property type="entry name" value="FMN_FAD EXPORTER YEEO-RELATED"/>
    <property type="match status" value="1"/>
</dbReference>
<dbReference type="PANTHER" id="PTHR43298">
    <property type="entry name" value="MULTIDRUG RESISTANCE PROTEIN NORM-RELATED"/>
    <property type="match status" value="1"/>
</dbReference>
<keyword evidence="7" id="KW-1003">Cell membrane</keyword>
<evidence type="ECO:0000256" key="13">
    <source>
        <dbReference type="SAM" id="Phobius"/>
    </source>
</evidence>
<evidence type="ECO:0000313" key="15">
    <source>
        <dbReference type="Proteomes" id="UP000008467"/>
    </source>
</evidence>
<feature type="transmembrane region" description="Helical" evidence="13">
    <location>
        <begin position="131"/>
        <end position="153"/>
    </location>
</feature>
<dbReference type="InterPro" id="IPR002528">
    <property type="entry name" value="MATE_fam"/>
</dbReference>
<name>F2JPT8_CELLD</name>
<evidence type="ECO:0000256" key="4">
    <source>
        <dbReference type="ARBA" id="ARBA00020268"/>
    </source>
</evidence>
<evidence type="ECO:0000256" key="11">
    <source>
        <dbReference type="ARBA" id="ARBA00023136"/>
    </source>
</evidence>
<evidence type="ECO:0000256" key="5">
    <source>
        <dbReference type="ARBA" id="ARBA00022448"/>
    </source>
</evidence>
<accession>F2JPT8</accession>
<evidence type="ECO:0000256" key="3">
    <source>
        <dbReference type="ARBA" id="ARBA00010199"/>
    </source>
</evidence>
<evidence type="ECO:0000256" key="12">
    <source>
        <dbReference type="ARBA" id="ARBA00031636"/>
    </source>
</evidence>
<feature type="transmembrane region" description="Helical" evidence="13">
    <location>
        <begin position="416"/>
        <end position="437"/>
    </location>
</feature>
<evidence type="ECO:0000256" key="7">
    <source>
        <dbReference type="ARBA" id="ARBA00022475"/>
    </source>
</evidence>
<feature type="transmembrane region" description="Helical" evidence="13">
    <location>
        <begin position="89"/>
        <end position="111"/>
    </location>
</feature>
<dbReference type="InterPro" id="IPR050222">
    <property type="entry name" value="MATE_MdtK"/>
</dbReference>
<evidence type="ECO:0000256" key="9">
    <source>
        <dbReference type="ARBA" id="ARBA00022989"/>
    </source>
</evidence>
<evidence type="ECO:0000256" key="1">
    <source>
        <dbReference type="ARBA" id="ARBA00003408"/>
    </source>
</evidence>
<dbReference type="Pfam" id="PF01554">
    <property type="entry name" value="MatE"/>
    <property type="match status" value="2"/>
</dbReference>
<dbReference type="HOGENOM" id="CLU_012893_5_1_9"/>
<dbReference type="AlphaFoldDB" id="F2JPT8"/>
<dbReference type="InterPro" id="IPR048279">
    <property type="entry name" value="MdtK-like"/>
</dbReference>
<dbReference type="STRING" id="642492.Clole_3179"/>
<evidence type="ECO:0000256" key="8">
    <source>
        <dbReference type="ARBA" id="ARBA00022692"/>
    </source>
</evidence>
<keyword evidence="6" id="KW-0050">Antiport</keyword>
<feature type="transmembrane region" description="Helical" evidence="13">
    <location>
        <begin position="160"/>
        <end position="181"/>
    </location>
</feature>
<dbReference type="EMBL" id="CP002582">
    <property type="protein sequence ID" value="ADZ84873.1"/>
    <property type="molecule type" value="Genomic_DNA"/>
</dbReference>
<feature type="transmembrane region" description="Helical" evidence="13">
    <location>
        <begin position="321"/>
        <end position="341"/>
    </location>
</feature>
<protein>
    <recommendedName>
        <fullName evidence="4">Probable multidrug resistance protein NorM</fullName>
    </recommendedName>
    <alternativeName>
        <fullName evidence="12">Multidrug-efflux transporter</fullName>
    </alternativeName>
</protein>
<comment type="subcellular location">
    <subcellularLocation>
        <location evidence="2">Cell membrane</location>
        <topology evidence="2">Multi-pass membrane protein</topology>
    </subcellularLocation>
</comment>
<keyword evidence="9 13" id="KW-1133">Transmembrane helix</keyword>
<comment type="similarity">
    <text evidence="3">Belongs to the multi antimicrobial extrusion (MATE) (TC 2.A.66.1) family.</text>
</comment>
<dbReference type="GO" id="GO:0005886">
    <property type="term" value="C:plasma membrane"/>
    <property type="evidence" value="ECO:0007669"/>
    <property type="project" value="UniProtKB-SubCell"/>
</dbReference>
<dbReference type="GO" id="GO:0042910">
    <property type="term" value="F:xenobiotic transmembrane transporter activity"/>
    <property type="evidence" value="ECO:0007669"/>
    <property type="project" value="InterPro"/>
</dbReference>
<evidence type="ECO:0000256" key="6">
    <source>
        <dbReference type="ARBA" id="ARBA00022449"/>
    </source>
</evidence>
<gene>
    <name evidence="14" type="ordered locus">Clole_3179</name>
</gene>
<dbReference type="NCBIfam" id="TIGR00797">
    <property type="entry name" value="matE"/>
    <property type="match status" value="1"/>
</dbReference>
<keyword evidence="8 13" id="KW-0812">Transmembrane</keyword>
<keyword evidence="11 13" id="KW-0472">Membrane</keyword>
<dbReference type="eggNOG" id="COG0534">
    <property type="taxonomic scope" value="Bacteria"/>
</dbReference>
<dbReference type="GO" id="GO:0006811">
    <property type="term" value="P:monoatomic ion transport"/>
    <property type="evidence" value="ECO:0007669"/>
    <property type="project" value="UniProtKB-KW"/>
</dbReference>
<dbReference type="RefSeq" id="WP_013658151.1">
    <property type="nucleotide sequence ID" value="NC_015275.1"/>
</dbReference>
<feature type="transmembrane region" description="Helical" evidence="13">
    <location>
        <begin position="387"/>
        <end position="410"/>
    </location>
</feature>
<keyword evidence="10" id="KW-0406">Ion transport</keyword>
<keyword evidence="15" id="KW-1185">Reference proteome</keyword>
<feature type="transmembrane region" description="Helical" evidence="13">
    <location>
        <begin position="193"/>
        <end position="216"/>
    </location>
</feature>
<dbReference type="Proteomes" id="UP000008467">
    <property type="component" value="Chromosome"/>
</dbReference>
<evidence type="ECO:0000256" key="2">
    <source>
        <dbReference type="ARBA" id="ARBA00004651"/>
    </source>
</evidence>
<organism evidence="14 15">
    <name type="scientific">Cellulosilyticum lentocellum (strain ATCC 49066 / DSM 5427 / NCIMB 11756 / RHM5)</name>
    <name type="common">Clostridium lentocellum</name>
    <dbReference type="NCBI Taxonomy" id="642492"/>
    <lineage>
        <taxon>Bacteria</taxon>
        <taxon>Bacillati</taxon>
        <taxon>Bacillota</taxon>
        <taxon>Clostridia</taxon>
        <taxon>Lachnospirales</taxon>
        <taxon>Cellulosilyticaceae</taxon>
        <taxon>Cellulosilyticum</taxon>
    </lineage>
</organism>
<dbReference type="KEGG" id="cle:Clole_3179"/>
<feature type="transmembrane region" description="Helical" evidence="13">
    <location>
        <begin position="356"/>
        <end position="375"/>
    </location>
</feature>
<keyword evidence="5" id="KW-0813">Transport</keyword>
<dbReference type="PIRSF" id="PIRSF006603">
    <property type="entry name" value="DinF"/>
    <property type="match status" value="1"/>
</dbReference>
<feature type="transmembrane region" description="Helical" evidence="13">
    <location>
        <begin position="237"/>
        <end position="260"/>
    </location>
</feature>
<evidence type="ECO:0000256" key="10">
    <source>
        <dbReference type="ARBA" id="ARBA00023065"/>
    </source>
</evidence>
<feature type="transmembrane region" description="Helical" evidence="13">
    <location>
        <begin position="280"/>
        <end position="300"/>
    </location>
</feature>
<comment type="function">
    <text evidence="1">Multidrug efflux pump.</text>
</comment>
<dbReference type="GO" id="GO:0015297">
    <property type="term" value="F:antiporter activity"/>
    <property type="evidence" value="ECO:0007669"/>
    <property type="project" value="UniProtKB-KW"/>
</dbReference>
<evidence type="ECO:0000313" key="14">
    <source>
        <dbReference type="EMBL" id="ADZ84873.1"/>
    </source>
</evidence>